<dbReference type="InterPro" id="IPR026555">
    <property type="entry name" value="NSL3/Tex30"/>
</dbReference>
<dbReference type="InterPro" id="IPR029057">
    <property type="entry name" value="PRTase-like"/>
</dbReference>
<accession>A0ABV9TLA8</accession>
<feature type="domain" description="Phosphoribosyltransferase" evidence="1">
    <location>
        <begin position="22"/>
        <end position="169"/>
    </location>
</feature>
<evidence type="ECO:0000259" key="1">
    <source>
        <dbReference type="Pfam" id="PF00156"/>
    </source>
</evidence>
<reference evidence="3" key="1">
    <citation type="journal article" date="2019" name="Int. J. Syst. Evol. Microbiol.">
        <title>The Global Catalogue of Microorganisms (GCM) 10K type strain sequencing project: providing services to taxonomists for standard genome sequencing and annotation.</title>
        <authorList>
            <consortium name="The Broad Institute Genomics Platform"/>
            <consortium name="The Broad Institute Genome Sequencing Center for Infectious Disease"/>
            <person name="Wu L."/>
            <person name="Ma J."/>
        </authorList>
    </citation>
    <scope>NUCLEOTIDE SEQUENCE [LARGE SCALE GENOMIC DNA]</scope>
    <source>
        <strain evidence="3">CGMCC 4.6946</strain>
    </source>
</reference>
<comment type="caution">
    <text evidence="2">The sequence shown here is derived from an EMBL/GenBank/DDBJ whole genome shotgun (WGS) entry which is preliminary data.</text>
</comment>
<keyword evidence="2" id="KW-0808">Transferase</keyword>
<dbReference type="Proteomes" id="UP001595797">
    <property type="component" value="Unassembled WGS sequence"/>
</dbReference>
<dbReference type="CDD" id="cd06223">
    <property type="entry name" value="PRTases_typeI"/>
    <property type="match status" value="1"/>
</dbReference>
<name>A0ABV9TLA8_9MICC</name>
<proteinExistence type="predicted"/>
<protein>
    <submittedName>
        <fullName evidence="2">Phosphoribosyltransferase family protein</fullName>
    </submittedName>
</protein>
<dbReference type="RefSeq" id="WP_277550955.1">
    <property type="nucleotide sequence ID" value="NZ_JARAMH010000005.1"/>
</dbReference>
<dbReference type="PANTHER" id="PTHR13136:SF11">
    <property type="entry name" value="TESTIS-EXPRESSED PROTEIN 30"/>
    <property type="match status" value="1"/>
</dbReference>
<dbReference type="SUPFAM" id="SSF53271">
    <property type="entry name" value="PRTase-like"/>
    <property type="match status" value="1"/>
</dbReference>
<dbReference type="Gene3D" id="3.30.1310.20">
    <property type="entry name" value="PRTase-like"/>
    <property type="match status" value="1"/>
</dbReference>
<dbReference type="EMBL" id="JBHSIW010000021">
    <property type="protein sequence ID" value="MFC4904764.1"/>
    <property type="molecule type" value="Genomic_DNA"/>
</dbReference>
<dbReference type="Pfam" id="PF00156">
    <property type="entry name" value="Pribosyltran"/>
    <property type="match status" value="1"/>
</dbReference>
<evidence type="ECO:0000313" key="2">
    <source>
        <dbReference type="EMBL" id="MFC4904764.1"/>
    </source>
</evidence>
<dbReference type="PANTHER" id="PTHR13136">
    <property type="entry name" value="TESTIS DEVELOPMENT PROTEIN PRTD"/>
    <property type="match status" value="1"/>
</dbReference>
<dbReference type="InterPro" id="IPR029058">
    <property type="entry name" value="AB_hydrolase_fold"/>
</dbReference>
<dbReference type="Gene3D" id="3.40.50.1820">
    <property type="entry name" value="alpha/beta hydrolase"/>
    <property type="match status" value="1"/>
</dbReference>
<keyword evidence="3" id="KW-1185">Reference proteome</keyword>
<organism evidence="2 3">
    <name type="scientific">Kocuria oceani</name>
    <dbReference type="NCBI Taxonomy" id="988827"/>
    <lineage>
        <taxon>Bacteria</taxon>
        <taxon>Bacillati</taxon>
        <taxon>Actinomycetota</taxon>
        <taxon>Actinomycetes</taxon>
        <taxon>Micrococcales</taxon>
        <taxon>Micrococcaceae</taxon>
        <taxon>Kocuria</taxon>
    </lineage>
</organism>
<sequence length="449" mass="47926">MVVFENRADAGHRLGRRLMPLRGRDVVVLGLPRGGVPVAYEVARMLDAPLDVIVVRKLGVPSQPELAMGAIGEEGARVLDERTLQYFGVTDAQLERIEERERAVLEARTARFREGRERIDLTGRTALVVDDGIATGSTARVACRIARQLGAGRVVLAVPVAPEEALGRVTEADEVICLATPPYFAAVGHHYRDFSATEDDEVVALLDAARRGHEAQLPPARSADAPGDPVDADVRIPAGSTRLEAHLHLPAPGAGVVVFAHGSGSGRHSPRNQYVASVLQRAGLGTLLLDLLSDEEEAERANVFDIELLARRLLLATAWLREQPGSAASPVGWFGASTGAGAALWAAAEPGAPVAAVVSRGGRPDLAGERLRRVQAPTLLIVGSRDVEVLGLNRWAQESMQCPTRLAVVEGAGHLFEEPGTLDEAAGLARDWFLRHLAAVREHTGGDLR</sequence>
<gene>
    <name evidence="2" type="ORF">ACFPCS_14420</name>
</gene>
<dbReference type="Gene3D" id="3.40.50.2020">
    <property type="match status" value="1"/>
</dbReference>
<dbReference type="GO" id="GO:0016757">
    <property type="term" value="F:glycosyltransferase activity"/>
    <property type="evidence" value="ECO:0007669"/>
    <property type="project" value="UniProtKB-KW"/>
</dbReference>
<evidence type="ECO:0000313" key="3">
    <source>
        <dbReference type="Proteomes" id="UP001595797"/>
    </source>
</evidence>
<keyword evidence="2" id="KW-0328">Glycosyltransferase</keyword>
<dbReference type="SUPFAM" id="SSF53474">
    <property type="entry name" value="alpha/beta-Hydrolases"/>
    <property type="match status" value="1"/>
</dbReference>
<dbReference type="InterPro" id="IPR000836">
    <property type="entry name" value="PRTase_dom"/>
</dbReference>